<protein>
    <submittedName>
        <fullName evidence="1">Uncharacterized protein</fullName>
    </submittedName>
</protein>
<name>A0AC60PSR8_IXOPE</name>
<gene>
    <name evidence="1" type="ORF">HPB47_000150</name>
</gene>
<feature type="non-terminal residue" evidence="1">
    <location>
        <position position="357"/>
    </location>
</feature>
<dbReference type="Proteomes" id="UP000805193">
    <property type="component" value="Unassembled WGS sequence"/>
</dbReference>
<organism evidence="1 2">
    <name type="scientific">Ixodes persulcatus</name>
    <name type="common">Taiga tick</name>
    <dbReference type="NCBI Taxonomy" id="34615"/>
    <lineage>
        <taxon>Eukaryota</taxon>
        <taxon>Metazoa</taxon>
        <taxon>Ecdysozoa</taxon>
        <taxon>Arthropoda</taxon>
        <taxon>Chelicerata</taxon>
        <taxon>Arachnida</taxon>
        <taxon>Acari</taxon>
        <taxon>Parasitiformes</taxon>
        <taxon>Ixodida</taxon>
        <taxon>Ixodoidea</taxon>
        <taxon>Ixodidae</taxon>
        <taxon>Ixodinae</taxon>
        <taxon>Ixodes</taxon>
    </lineage>
</organism>
<evidence type="ECO:0000313" key="1">
    <source>
        <dbReference type="EMBL" id="KAG0424099.1"/>
    </source>
</evidence>
<sequence>MRLSVTPAKSPNRQRGVLRSARDSHRLKGLTGAPAPRDSKPLSGAGLRDCPGARPEVLDNRAITRQVHGSRQLSAAEPARRADSGSALSERQLAAGNESGQQPAAGPAGAASEPRRTTVPHLSASDMSSARASSSGVLELNVGGSAYATSLDTAHSRSLDPGLPGPRVRRPGRTPVPLHPRLPAVGAPPPSRRVRELARLKAEAEYFKMDTLVACLSATSDLQVPASSLIPFPGQPGYITLGYRGTFAFGRDGLADVKFRKLTRILVCGKVTVCREVFGDSLNESRDPDRGQDDRYTSRFFLKHNSLEQAFDSLQESRFRCVCACGSGTSCGGSGEPLKPGMDSEENRWNHYNEFVF</sequence>
<dbReference type="EMBL" id="JABSTQ010010014">
    <property type="protein sequence ID" value="KAG0424099.1"/>
    <property type="molecule type" value="Genomic_DNA"/>
</dbReference>
<keyword evidence="2" id="KW-1185">Reference proteome</keyword>
<accession>A0AC60PSR8</accession>
<reference evidence="1 2" key="1">
    <citation type="journal article" date="2020" name="Cell">
        <title>Large-Scale Comparative Analyses of Tick Genomes Elucidate Their Genetic Diversity and Vector Capacities.</title>
        <authorList>
            <consortium name="Tick Genome and Microbiome Consortium (TIGMIC)"/>
            <person name="Jia N."/>
            <person name="Wang J."/>
            <person name="Shi W."/>
            <person name="Du L."/>
            <person name="Sun Y."/>
            <person name="Zhan W."/>
            <person name="Jiang J.F."/>
            <person name="Wang Q."/>
            <person name="Zhang B."/>
            <person name="Ji P."/>
            <person name="Bell-Sakyi L."/>
            <person name="Cui X.M."/>
            <person name="Yuan T.T."/>
            <person name="Jiang B.G."/>
            <person name="Yang W.F."/>
            <person name="Lam T.T."/>
            <person name="Chang Q.C."/>
            <person name="Ding S.J."/>
            <person name="Wang X.J."/>
            <person name="Zhu J.G."/>
            <person name="Ruan X.D."/>
            <person name="Zhao L."/>
            <person name="Wei J.T."/>
            <person name="Ye R.Z."/>
            <person name="Que T.C."/>
            <person name="Du C.H."/>
            <person name="Zhou Y.H."/>
            <person name="Cheng J.X."/>
            <person name="Dai P.F."/>
            <person name="Guo W.B."/>
            <person name="Han X.H."/>
            <person name="Huang E.J."/>
            <person name="Li L.F."/>
            <person name="Wei W."/>
            <person name="Gao Y.C."/>
            <person name="Liu J.Z."/>
            <person name="Shao H.Z."/>
            <person name="Wang X."/>
            <person name="Wang C.C."/>
            <person name="Yang T.C."/>
            <person name="Huo Q.B."/>
            <person name="Li W."/>
            <person name="Chen H.Y."/>
            <person name="Chen S.E."/>
            <person name="Zhou L.G."/>
            <person name="Ni X.B."/>
            <person name="Tian J.H."/>
            <person name="Sheng Y."/>
            <person name="Liu T."/>
            <person name="Pan Y.S."/>
            <person name="Xia L.Y."/>
            <person name="Li J."/>
            <person name="Zhao F."/>
            <person name="Cao W.C."/>
        </authorList>
    </citation>
    <scope>NUCLEOTIDE SEQUENCE [LARGE SCALE GENOMIC DNA]</scope>
    <source>
        <strain evidence="1">Iper-2018</strain>
    </source>
</reference>
<proteinExistence type="predicted"/>
<evidence type="ECO:0000313" key="2">
    <source>
        <dbReference type="Proteomes" id="UP000805193"/>
    </source>
</evidence>
<comment type="caution">
    <text evidence="1">The sequence shown here is derived from an EMBL/GenBank/DDBJ whole genome shotgun (WGS) entry which is preliminary data.</text>
</comment>